<name>A0A8T1VAL7_9STRA</name>
<feature type="compositionally biased region" description="Acidic residues" evidence="1">
    <location>
        <begin position="8"/>
        <end position="23"/>
    </location>
</feature>
<dbReference type="AlphaFoldDB" id="A0A8T1VAL7"/>
<proteinExistence type="predicted"/>
<feature type="region of interest" description="Disordered" evidence="1">
    <location>
        <begin position="1"/>
        <end position="23"/>
    </location>
</feature>
<feature type="compositionally biased region" description="Low complexity" evidence="1">
    <location>
        <begin position="68"/>
        <end position="80"/>
    </location>
</feature>
<feature type="compositionally biased region" description="Basic and acidic residues" evidence="1">
    <location>
        <begin position="281"/>
        <end position="291"/>
    </location>
</feature>
<dbReference type="CDD" id="cd18316">
    <property type="entry name" value="BTB_POZ_KCTD-like"/>
    <property type="match status" value="1"/>
</dbReference>
<dbReference type="Pfam" id="PF02214">
    <property type="entry name" value="BTB_2"/>
    <property type="match status" value="1"/>
</dbReference>
<evidence type="ECO:0000313" key="4">
    <source>
        <dbReference type="Proteomes" id="UP000694044"/>
    </source>
</evidence>
<evidence type="ECO:0000256" key="1">
    <source>
        <dbReference type="SAM" id="MobiDB-lite"/>
    </source>
</evidence>
<feature type="region of interest" description="Disordered" evidence="1">
    <location>
        <begin position="266"/>
        <end position="307"/>
    </location>
</feature>
<protein>
    <recommendedName>
        <fullName evidence="2">Potassium channel tetramerisation-type BTB domain-containing protein</fullName>
    </recommendedName>
</protein>
<feature type="region of interest" description="Disordered" evidence="1">
    <location>
        <begin position="476"/>
        <end position="536"/>
    </location>
</feature>
<dbReference type="Proteomes" id="UP000694044">
    <property type="component" value="Unassembled WGS sequence"/>
</dbReference>
<feature type="domain" description="Potassium channel tetramerisation-type BTB" evidence="2">
    <location>
        <begin position="133"/>
        <end position="219"/>
    </location>
</feature>
<dbReference type="InterPro" id="IPR003131">
    <property type="entry name" value="T1-type_BTB"/>
</dbReference>
<dbReference type="OrthoDB" id="10025005at2759"/>
<evidence type="ECO:0000259" key="2">
    <source>
        <dbReference type="Pfam" id="PF02214"/>
    </source>
</evidence>
<accession>A0A8T1VAL7</accession>
<dbReference type="GO" id="GO:0051260">
    <property type="term" value="P:protein homooligomerization"/>
    <property type="evidence" value="ECO:0007669"/>
    <property type="project" value="InterPro"/>
</dbReference>
<feature type="compositionally biased region" description="Polar residues" evidence="1">
    <location>
        <begin position="58"/>
        <end position="67"/>
    </location>
</feature>
<sequence>MAKRRDGDENEDANVVTDDDDLLDEMFTERSATGEKDDDLTISIDSVEMRTEAKELASTRSTDSGIPSTGRSSTSSAAGRLPALSRASSQGTYLDENFRSLDPDHTVGRTRVPWHSKSVSDLRNPDTKPTRIVAFDVGGKLFRCKESLIAKHPLKRLNQIITCGCGKIGCLDDAFFIDRNPQHFEMILDWYRTGKLVRQRNVDEEAFKDDAIYFDLYEELFPTTPAGEPPQSWPTTKAPPGLPVRRRSVNDVDLGRTNTKRVSMFANMPSPPVQHVNPQSQEKKAKPTTKAEDEEPQDVALPTATDDGPLRFFRRERRVLTPTSIPLVFMIRNFEQLLVESVKGRGKLMVRVCDATGMQTVDVPEAVLFDSHSRFYLKGERAQLQHNALLPGDHVYTFWMEENVTAVSVQTSAPPALDIEFKLLFTFDPGDRITHTMKAELSRVTLECNDAIQALTPEGTPQPNGKSDSYSPCLFMPPSQVKRDPEPTSVPVDTSKRSIHSPRQTAKQLSPLTKTKNNGVRRGNQRQVVSSSPIRHAGASIVRASQPPHPRPAEGKITVYLPDKLELDPSSESPTSTLFGLPESADRRTMNQAVETAYHEMQPRLFR</sequence>
<keyword evidence="4" id="KW-1185">Reference proteome</keyword>
<feature type="region of interest" description="Disordered" evidence="1">
    <location>
        <begin position="224"/>
        <end position="247"/>
    </location>
</feature>
<reference evidence="3" key="1">
    <citation type="submission" date="2021-02" db="EMBL/GenBank/DDBJ databases">
        <authorList>
            <person name="Palmer J.M."/>
        </authorList>
    </citation>
    <scope>NUCLEOTIDE SEQUENCE</scope>
    <source>
        <strain evidence="3">SCRP734</strain>
    </source>
</reference>
<evidence type="ECO:0000313" key="3">
    <source>
        <dbReference type="EMBL" id="KAG7378065.1"/>
    </source>
</evidence>
<feature type="region of interest" description="Disordered" evidence="1">
    <location>
        <begin position="51"/>
        <end position="88"/>
    </location>
</feature>
<comment type="caution">
    <text evidence="3">The sequence shown here is derived from an EMBL/GenBank/DDBJ whole genome shotgun (WGS) entry which is preliminary data.</text>
</comment>
<gene>
    <name evidence="3" type="ORF">PHYPSEUDO_010600</name>
</gene>
<feature type="compositionally biased region" description="Polar residues" evidence="1">
    <location>
        <begin position="501"/>
        <end position="518"/>
    </location>
</feature>
<organism evidence="3 4">
    <name type="scientific">Phytophthora pseudosyringae</name>
    <dbReference type="NCBI Taxonomy" id="221518"/>
    <lineage>
        <taxon>Eukaryota</taxon>
        <taxon>Sar</taxon>
        <taxon>Stramenopiles</taxon>
        <taxon>Oomycota</taxon>
        <taxon>Peronosporomycetes</taxon>
        <taxon>Peronosporales</taxon>
        <taxon>Peronosporaceae</taxon>
        <taxon>Phytophthora</taxon>
    </lineage>
</organism>
<dbReference type="EMBL" id="JAGDFM010000457">
    <property type="protein sequence ID" value="KAG7378065.1"/>
    <property type="molecule type" value="Genomic_DNA"/>
</dbReference>